<evidence type="ECO:0000256" key="13">
    <source>
        <dbReference type="ARBA" id="ARBA00043251"/>
    </source>
</evidence>
<evidence type="ECO:0000256" key="14">
    <source>
        <dbReference type="PROSITE-ProRule" id="PRU00042"/>
    </source>
</evidence>
<feature type="region of interest" description="Disordered" evidence="15">
    <location>
        <begin position="397"/>
        <end position="416"/>
    </location>
</feature>
<evidence type="ECO:0000256" key="7">
    <source>
        <dbReference type="ARBA" id="ARBA00023015"/>
    </source>
</evidence>
<evidence type="ECO:0000313" key="17">
    <source>
        <dbReference type="EMBL" id="PWA25861.1"/>
    </source>
</evidence>
<dbReference type="GO" id="GO:0008270">
    <property type="term" value="F:zinc ion binding"/>
    <property type="evidence" value="ECO:0007669"/>
    <property type="project" value="UniProtKB-KW"/>
</dbReference>
<dbReference type="AlphaFoldDB" id="A0A315VRN8"/>
<dbReference type="InterPro" id="IPR036236">
    <property type="entry name" value="Znf_C2H2_sf"/>
</dbReference>
<dbReference type="InterPro" id="IPR050589">
    <property type="entry name" value="Ikaros_C2H2-ZF"/>
</dbReference>
<dbReference type="GO" id="GO:0003700">
    <property type="term" value="F:DNA-binding transcription factor activity"/>
    <property type="evidence" value="ECO:0007669"/>
    <property type="project" value="TreeGrafter"/>
</dbReference>
<dbReference type="PANTHER" id="PTHR24404">
    <property type="entry name" value="ZINC FINGER PROTEIN"/>
    <property type="match status" value="1"/>
</dbReference>
<organism evidence="17 18">
    <name type="scientific">Gambusia affinis</name>
    <name type="common">Western mosquitofish</name>
    <name type="synonym">Heterandria affinis</name>
    <dbReference type="NCBI Taxonomy" id="33528"/>
    <lineage>
        <taxon>Eukaryota</taxon>
        <taxon>Metazoa</taxon>
        <taxon>Chordata</taxon>
        <taxon>Craniata</taxon>
        <taxon>Vertebrata</taxon>
        <taxon>Euteleostomi</taxon>
        <taxon>Actinopterygii</taxon>
        <taxon>Neopterygii</taxon>
        <taxon>Teleostei</taxon>
        <taxon>Neoteleostei</taxon>
        <taxon>Acanthomorphata</taxon>
        <taxon>Ovalentaria</taxon>
        <taxon>Atherinomorphae</taxon>
        <taxon>Cyprinodontiformes</taxon>
        <taxon>Poeciliidae</taxon>
        <taxon>Poeciliinae</taxon>
        <taxon>Gambusia</taxon>
    </lineage>
</organism>
<feature type="compositionally biased region" description="Polar residues" evidence="15">
    <location>
        <begin position="512"/>
        <end position="528"/>
    </location>
</feature>
<feature type="compositionally biased region" description="Polar residues" evidence="15">
    <location>
        <begin position="477"/>
        <end position="487"/>
    </location>
</feature>
<proteinExistence type="inferred from homology"/>
<keyword evidence="7" id="KW-0805">Transcription regulation</keyword>
<evidence type="ECO:0000256" key="4">
    <source>
        <dbReference type="ARBA" id="ARBA00022737"/>
    </source>
</evidence>
<keyword evidence="3" id="KW-0479">Metal-binding</keyword>
<evidence type="ECO:0000313" key="18">
    <source>
        <dbReference type="Proteomes" id="UP000250572"/>
    </source>
</evidence>
<evidence type="ECO:0000256" key="11">
    <source>
        <dbReference type="ARBA" id="ARBA00038390"/>
    </source>
</evidence>
<protein>
    <recommendedName>
        <fullName evidence="12">Zinc finger protein Pegasus</fullName>
    </recommendedName>
    <alternativeName>
        <fullName evidence="13">Ikaros family zinc finger protein 5</fullName>
    </alternativeName>
</protein>
<dbReference type="SMART" id="SM00355">
    <property type="entry name" value="ZnF_C2H2"/>
    <property type="match status" value="5"/>
</dbReference>
<dbReference type="InterPro" id="IPR013087">
    <property type="entry name" value="Znf_C2H2_type"/>
</dbReference>
<evidence type="ECO:0000256" key="6">
    <source>
        <dbReference type="ARBA" id="ARBA00022833"/>
    </source>
</evidence>
<feature type="domain" description="C2H2-type" evidence="16">
    <location>
        <begin position="306"/>
        <end position="329"/>
    </location>
</feature>
<dbReference type="GO" id="GO:0005634">
    <property type="term" value="C:nucleus"/>
    <property type="evidence" value="ECO:0007669"/>
    <property type="project" value="UniProtKB-SubCell"/>
</dbReference>
<gene>
    <name evidence="17" type="ORF">CCH79_00001777</name>
</gene>
<feature type="domain" description="C2H2-type" evidence="16">
    <location>
        <begin position="250"/>
        <end position="277"/>
    </location>
</feature>
<evidence type="ECO:0000256" key="5">
    <source>
        <dbReference type="ARBA" id="ARBA00022771"/>
    </source>
</evidence>
<keyword evidence="8" id="KW-0238">DNA-binding</keyword>
<evidence type="ECO:0000256" key="2">
    <source>
        <dbReference type="ARBA" id="ARBA00022491"/>
    </source>
</evidence>
<dbReference type="EMBL" id="NHOQ01001229">
    <property type="protein sequence ID" value="PWA25861.1"/>
    <property type="molecule type" value="Genomic_DNA"/>
</dbReference>
<evidence type="ECO:0000256" key="9">
    <source>
        <dbReference type="ARBA" id="ARBA00023163"/>
    </source>
</evidence>
<evidence type="ECO:0000256" key="8">
    <source>
        <dbReference type="ARBA" id="ARBA00023125"/>
    </source>
</evidence>
<keyword evidence="9" id="KW-0804">Transcription</keyword>
<comment type="caution">
    <text evidence="17">The sequence shown here is derived from an EMBL/GenBank/DDBJ whole genome shotgun (WGS) entry which is preliminary data.</text>
</comment>
<evidence type="ECO:0000256" key="1">
    <source>
        <dbReference type="ARBA" id="ARBA00004123"/>
    </source>
</evidence>
<feature type="domain" description="C2H2-type" evidence="16">
    <location>
        <begin position="278"/>
        <end position="305"/>
    </location>
</feature>
<dbReference type="FunFam" id="3.30.160.60:FF:000924">
    <property type="entry name" value="IKAROS family zinc finger 5"/>
    <property type="match status" value="1"/>
</dbReference>
<dbReference type="PROSITE" id="PS50157">
    <property type="entry name" value="ZINC_FINGER_C2H2_2"/>
    <property type="match status" value="3"/>
</dbReference>
<sequence length="594" mass="65827">MRRHSALCGEQGACAQFDRLMRATLLSTLIVIKDNGKSSEGEEAGGERTVVNKRLREFNLSPPATCPKCPSSVPLETLCRIVAFHPACLHVSLQVSNLEKKFGCHIAREIKETRQTDTKIKSKLTGFGEAQLDRASRSMRGSGVSQPSYYGRVSKYVMLLSSELNLRHFLPMGEEKPDTLDFVKDFQEYLSQQTQHVNMISGSVSGVKEVDELPAECSQNGLEHPSVDISLEDSSGILVDGFERTYDGKLKCRYCNYATRGTARLIEHIRIHTGEKPHRCHLCPFASAYERHLEAHMRSHTGEKPYKCELCSFRCSDRSNLSHHRRRRHKLLPMKGARSLSHKKMLSVLQKKASSLAYGRRLLINFSPPSMVVHKADGANDFSHELPHLRQETFDNQSRAAEDGLSSDPSHHHHEMVMDNPLNQLSTLAGQLASLPSEAQAQTQAPMSPGAESVVDEKPFLIQQPHPATAPVAVTASMTRAASSSPITPEPRAPPHSNCSPTGGPCSEHSGRTSTPSISNSQPSTPAPGQSAPVQDPHVLHHCQHCDIYFPDNILYTIHMGCHGYENPFQCNICGHKCKSKYDFACHFARGQHK</sequence>
<comment type="similarity">
    <text evidence="11">Belongs to the Ikaros C2H2-type zinc-finger protein family.</text>
</comment>
<keyword evidence="5 14" id="KW-0863">Zinc-finger</keyword>
<dbReference type="SUPFAM" id="SSF57667">
    <property type="entry name" value="beta-beta-alpha zinc fingers"/>
    <property type="match status" value="3"/>
</dbReference>
<keyword evidence="18" id="KW-1185">Reference proteome</keyword>
<keyword evidence="4" id="KW-0677">Repeat</keyword>
<feature type="region of interest" description="Disordered" evidence="15">
    <location>
        <begin position="477"/>
        <end position="536"/>
    </location>
</feature>
<evidence type="ECO:0000259" key="16">
    <source>
        <dbReference type="PROSITE" id="PS50157"/>
    </source>
</evidence>
<keyword evidence="2" id="KW-0678">Repressor</keyword>
<comment type="subcellular location">
    <subcellularLocation>
        <location evidence="1">Nucleus</location>
    </subcellularLocation>
</comment>
<dbReference type="GO" id="GO:0006357">
    <property type="term" value="P:regulation of transcription by RNA polymerase II"/>
    <property type="evidence" value="ECO:0007669"/>
    <property type="project" value="TreeGrafter"/>
</dbReference>
<dbReference type="Proteomes" id="UP000250572">
    <property type="component" value="Unassembled WGS sequence"/>
</dbReference>
<evidence type="ECO:0000256" key="12">
    <source>
        <dbReference type="ARBA" id="ARBA00040442"/>
    </source>
</evidence>
<dbReference type="GO" id="GO:0000978">
    <property type="term" value="F:RNA polymerase II cis-regulatory region sequence-specific DNA binding"/>
    <property type="evidence" value="ECO:0007669"/>
    <property type="project" value="TreeGrafter"/>
</dbReference>
<accession>A0A315VRN8</accession>
<reference evidence="17 18" key="1">
    <citation type="journal article" date="2018" name="G3 (Bethesda)">
        <title>A High-Quality Reference Genome for the Invasive Mosquitofish Gambusia affinis Using a Chicago Library.</title>
        <authorList>
            <person name="Hoffberg S.L."/>
            <person name="Troendle N.J."/>
            <person name="Glenn T.C."/>
            <person name="Mahmud O."/>
            <person name="Louha S."/>
            <person name="Chalopin D."/>
            <person name="Bennetzen J.L."/>
            <person name="Mauricio R."/>
        </authorList>
    </citation>
    <scope>NUCLEOTIDE SEQUENCE [LARGE SCALE GENOMIC DNA]</scope>
    <source>
        <strain evidence="17">NE01/NJP1002.9</strain>
        <tissue evidence="17">Muscle</tissue>
    </source>
</reference>
<name>A0A315VRN8_GAMAF</name>
<dbReference type="Gene3D" id="3.30.160.60">
    <property type="entry name" value="Classic Zinc Finger"/>
    <property type="match status" value="3"/>
</dbReference>
<dbReference type="FunFam" id="3.30.160.60:FF:000402">
    <property type="entry name" value="IKAROS family zinc finger 5"/>
    <property type="match status" value="1"/>
</dbReference>
<keyword evidence="6" id="KW-0862">Zinc</keyword>
<evidence type="ECO:0000256" key="15">
    <source>
        <dbReference type="SAM" id="MobiDB-lite"/>
    </source>
</evidence>
<dbReference type="PROSITE" id="PS00028">
    <property type="entry name" value="ZINC_FINGER_C2H2_1"/>
    <property type="match status" value="3"/>
</dbReference>
<evidence type="ECO:0000256" key="10">
    <source>
        <dbReference type="ARBA" id="ARBA00023242"/>
    </source>
</evidence>
<dbReference type="FunFam" id="3.30.160.60:FF:001097">
    <property type="entry name" value="IKAROS family zinc finger 5"/>
    <property type="match status" value="1"/>
</dbReference>
<dbReference type="STRING" id="33528.ENSGAFP00000017602"/>
<evidence type="ECO:0000256" key="3">
    <source>
        <dbReference type="ARBA" id="ARBA00022723"/>
    </source>
</evidence>
<dbReference type="PANTHER" id="PTHR24404:SF55">
    <property type="entry name" value="ZINC FINGER PROTEIN PEGASUS"/>
    <property type="match status" value="1"/>
</dbReference>
<keyword evidence="10" id="KW-0539">Nucleus</keyword>